<dbReference type="EMBL" id="LAZR01003339">
    <property type="protein sequence ID" value="KKN19393.1"/>
    <property type="molecule type" value="Genomic_DNA"/>
</dbReference>
<sequence>MGRTKGKLTIKKQIGNRWFVQLRWRGKAIATMINSDYNIAVANAEHLIKCWNSHDKLLEALQKIADLQAQYYKVGIGYDNAINNIAKWAIAEAEKK</sequence>
<evidence type="ECO:0000313" key="1">
    <source>
        <dbReference type="EMBL" id="KKN19393.1"/>
    </source>
</evidence>
<reference evidence="1" key="1">
    <citation type="journal article" date="2015" name="Nature">
        <title>Complex archaea that bridge the gap between prokaryotes and eukaryotes.</title>
        <authorList>
            <person name="Spang A."/>
            <person name="Saw J.H."/>
            <person name="Jorgensen S.L."/>
            <person name="Zaremba-Niedzwiedzka K."/>
            <person name="Martijn J."/>
            <person name="Lind A.E."/>
            <person name="van Eijk R."/>
            <person name="Schleper C."/>
            <person name="Guy L."/>
            <person name="Ettema T.J."/>
        </authorList>
    </citation>
    <scope>NUCLEOTIDE SEQUENCE</scope>
</reference>
<proteinExistence type="predicted"/>
<protein>
    <submittedName>
        <fullName evidence="1">Uncharacterized protein</fullName>
    </submittedName>
</protein>
<comment type="caution">
    <text evidence="1">The sequence shown here is derived from an EMBL/GenBank/DDBJ whole genome shotgun (WGS) entry which is preliminary data.</text>
</comment>
<name>A0A0F9RQ23_9ZZZZ</name>
<gene>
    <name evidence="1" type="ORF">LCGC14_0946040</name>
</gene>
<dbReference type="AlphaFoldDB" id="A0A0F9RQ23"/>
<organism evidence="1">
    <name type="scientific">marine sediment metagenome</name>
    <dbReference type="NCBI Taxonomy" id="412755"/>
    <lineage>
        <taxon>unclassified sequences</taxon>
        <taxon>metagenomes</taxon>
        <taxon>ecological metagenomes</taxon>
    </lineage>
</organism>
<accession>A0A0F9RQ23</accession>